<dbReference type="Proteomes" id="UP000436088">
    <property type="component" value="Unassembled WGS sequence"/>
</dbReference>
<proteinExistence type="predicted"/>
<evidence type="ECO:0000313" key="1">
    <source>
        <dbReference type="EMBL" id="KAE8662476.1"/>
    </source>
</evidence>
<keyword evidence="2" id="KW-1185">Reference proteome</keyword>
<organism evidence="1 2">
    <name type="scientific">Hibiscus syriacus</name>
    <name type="common">Rose of Sharon</name>
    <dbReference type="NCBI Taxonomy" id="106335"/>
    <lineage>
        <taxon>Eukaryota</taxon>
        <taxon>Viridiplantae</taxon>
        <taxon>Streptophyta</taxon>
        <taxon>Embryophyta</taxon>
        <taxon>Tracheophyta</taxon>
        <taxon>Spermatophyta</taxon>
        <taxon>Magnoliopsida</taxon>
        <taxon>eudicotyledons</taxon>
        <taxon>Gunneridae</taxon>
        <taxon>Pentapetalae</taxon>
        <taxon>rosids</taxon>
        <taxon>malvids</taxon>
        <taxon>Malvales</taxon>
        <taxon>Malvaceae</taxon>
        <taxon>Malvoideae</taxon>
        <taxon>Hibiscus</taxon>
    </lineage>
</organism>
<name>A0A6A2XKC9_HIBSY</name>
<dbReference type="EMBL" id="VEPZ02001705">
    <property type="protein sequence ID" value="KAE8662476.1"/>
    <property type="molecule type" value="Genomic_DNA"/>
</dbReference>
<accession>A0A6A2XKC9</accession>
<evidence type="ECO:0000313" key="2">
    <source>
        <dbReference type="Proteomes" id="UP000436088"/>
    </source>
</evidence>
<reference evidence="1" key="1">
    <citation type="submission" date="2019-09" db="EMBL/GenBank/DDBJ databases">
        <title>Draft genome information of white flower Hibiscus syriacus.</title>
        <authorList>
            <person name="Kim Y.-M."/>
        </authorList>
    </citation>
    <scope>NUCLEOTIDE SEQUENCE [LARGE SCALE GENOMIC DNA]</scope>
    <source>
        <strain evidence="1">YM2019G1</strain>
    </source>
</reference>
<protein>
    <submittedName>
        <fullName evidence="1">Uncharacterized protein</fullName>
    </submittedName>
</protein>
<sequence length="61" mass="6746">MKVTGFCSIFVIECYMEMTIGAIIVRLDSSDILSLPEGSISKVDTSYHREGNKVADDMSKL</sequence>
<gene>
    <name evidence="1" type="ORF">F3Y22_tig00113337pilonHSYRG00136</name>
</gene>
<dbReference type="AlphaFoldDB" id="A0A6A2XKC9"/>
<comment type="caution">
    <text evidence="1">The sequence shown here is derived from an EMBL/GenBank/DDBJ whole genome shotgun (WGS) entry which is preliminary data.</text>
</comment>